<dbReference type="Pfam" id="PF02811">
    <property type="entry name" value="PHP"/>
    <property type="match status" value="1"/>
</dbReference>
<evidence type="ECO:0000313" key="3">
    <source>
        <dbReference type="EMBL" id="ADD41113.1"/>
    </source>
</evidence>
<evidence type="ECO:0000313" key="4">
    <source>
        <dbReference type="Proteomes" id="UP000000844"/>
    </source>
</evidence>
<evidence type="ECO:0000256" key="1">
    <source>
        <dbReference type="SAM" id="MobiDB-lite"/>
    </source>
</evidence>
<dbReference type="AlphaFoldDB" id="D3PV60"/>
<dbReference type="InterPro" id="IPR016195">
    <property type="entry name" value="Pol/histidinol_Pase-like"/>
</dbReference>
<dbReference type="NCBIfam" id="NF038032">
    <property type="entry name" value="CehA_McbA_metalo"/>
    <property type="match status" value="1"/>
</dbReference>
<dbReference type="InterPro" id="IPR003141">
    <property type="entry name" value="Pol/His_phosphatase_N"/>
</dbReference>
<dbReference type="Proteomes" id="UP000000844">
    <property type="component" value="Chromosome"/>
</dbReference>
<dbReference type="KEGG" id="sna:Snas_1406"/>
<proteinExistence type="predicted"/>
<feature type="region of interest" description="Disordered" evidence="1">
    <location>
        <begin position="122"/>
        <end position="141"/>
    </location>
</feature>
<dbReference type="GO" id="GO:0035312">
    <property type="term" value="F:5'-3' DNA exonuclease activity"/>
    <property type="evidence" value="ECO:0007669"/>
    <property type="project" value="TreeGrafter"/>
</dbReference>
<dbReference type="PANTHER" id="PTHR42924">
    <property type="entry name" value="EXONUCLEASE"/>
    <property type="match status" value="1"/>
</dbReference>
<organism evidence="3 4">
    <name type="scientific">Stackebrandtia nassauensis (strain DSM 44728 / CIP 108903 / NRRL B-16338 / NBRC 102104 / LLR-40K-21)</name>
    <dbReference type="NCBI Taxonomy" id="446470"/>
    <lineage>
        <taxon>Bacteria</taxon>
        <taxon>Bacillati</taxon>
        <taxon>Actinomycetota</taxon>
        <taxon>Actinomycetes</taxon>
        <taxon>Glycomycetales</taxon>
        <taxon>Glycomycetaceae</taxon>
        <taxon>Stackebrandtia</taxon>
    </lineage>
</organism>
<dbReference type="PANTHER" id="PTHR42924:SF3">
    <property type="entry name" value="POLYMERASE_HISTIDINOL PHOSPHATASE N-TERMINAL DOMAIN-CONTAINING PROTEIN"/>
    <property type="match status" value="1"/>
</dbReference>
<dbReference type="eggNOG" id="COG0613">
    <property type="taxonomic scope" value="Bacteria"/>
</dbReference>
<dbReference type="SUPFAM" id="SSF89550">
    <property type="entry name" value="PHP domain-like"/>
    <property type="match status" value="1"/>
</dbReference>
<sequence>MAAETTLTGVWTPGDRAEGFYRYLPFEVPTGTNAVRVRLEYPRAGGVLDLGCFGAEGFRGWSGGARDRCEIGESAATPGYLPGELETGQWNVVLGLHRVPQPLEYTVTIATSADPVTRVEERVPVATERRPRRDLPAPTGMRWAAGDLHSHSEHSDGTLSLDALAASAASAGLDFLAVTDHNTVSHHPHLAAAGDRHGVLLLPGQEVTTERGHANAFGPLPWIDFRRPAQHWLETTEAAGGLLSVNHPIAVDCAWRQHLSRPAPLAEVWHCTWRDRTWSGPLAWWLANGTATTAIGGSDFHEPGRDRPLGQPTTWVLVPDGEPTVAAVLEALRTGTVAIAADIDGPALLRVEDELVAVAADGAILSDYSGRRRLVRGETARFPAPAGPHWLEDSRTTVLAIAN</sequence>
<keyword evidence="4" id="KW-1185">Reference proteome</keyword>
<dbReference type="OrthoDB" id="9804333at2"/>
<dbReference type="SMART" id="SM00481">
    <property type="entry name" value="POLIIIAc"/>
    <property type="match status" value="1"/>
</dbReference>
<feature type="compositionally biased region" description="Basic and acidic residues" evidence="1">
    <location>
        <begin position="122"/>
        <end position="135"/>
    </location>
</feature>
<dbReference type="Gene3D" id="3.20.20.140">
    <property type="entry name" value="Metal-dependent hydrolases"/>
    <property type="match status" value="1"/>
</dbReference>
<dbReference type="EMBL" id="CP001778">
    <property type="protein sequence ID" value="ADD41113.1"/>
    <property type="molecule type" value="Genomic_DNA"/>
</dbReference>
<feature type="domain" description="Polymerase/histidinol phosphatase N-terminal" evidence="2">
    <location>
        <begin position="146"/>
        <end position="211"/>
    </location>
</feature>
<dbReference type="HOGENOM" id="CLU_032306_1_0_11"/>
<dbReference type="InterPro" id="IPR004013">
    <property type="entry name" value="PHP_dom"/>
</dbReference>
<protein>
    <submittedName>
        <fullName evidence="3">PHP domain protein</fullName>
    </submittedName>
</protein>
<gene>
    <name evidence="3" type="ordered locus">Snas_1406</name>
</gene>
<dbReference type="RefSeq" id="WP_013016684.1">
    <property type="nucleotide sequence ID" value="NC_013947.1"/>
</dbReference>
<dbReference type="InterPro" id="IPR052018">
    <property type="entry name" value="PHP_domain"/>
</dbReference>
<accession>D3PV60</accession>
<name>D3PV60_STANL</name>
<reference evidence="3 4" key="1">
    <citation type="journal article" date="2009" name="Stand. Genomic Sci.">
        <title>Complete genome sequence of Stackebrandtia nassauensis type strain (LLR-40K-21).</title>
        <authorList>
            <person name="Munk C."/>
            <person name="Lapidus A."/>
            <person name="Copeland A."/>
            <person name="Jando M."/>
            <person name="Mayilraj S."/>
            <person name="Glavina Del Rio T."/>
            <person name="Nolan M."/>
            <person name="Chen F."/>
            <person name="Lucas S."/>
            <person name="Tice H."/>
            <person name="Cheng J.F."/>
            <person name="Han C."/>
            <person name="Detter J.C."/>
            <person name="Bruce D."/>
            <person name="Goodwin L."/>
            <person name="Chain P."/>
            <person name="Pitluck S."/>
            <person name="Goker M."/>
            <person name="Ovchinikova G."/>
            <person name="Pati A."/>
            <person name="Ivanova N."/>
            <person name="Mavromatis K."/>
            <person name="Chen A."/>
            <person name="Palaniappan K."/>
            <person name="Land M."/>
            <person name="Hauser L."/>
            <person name="Chang Y.J."/>
            <person name="Jeffries C.D."/>
            <person name="Bristow J."/>
            <person name="Eisen J.A."/>
            <person name="Markowitz V."/>
            <person name="Hugenholtz P."/>
            <person name="Kyrpides N.C."/>
            <person name="Klenk H.P."/>
        </authorList>
    </citation>
    <scope>NUCLEOTIDE SEQUENCE [LARGE SCALE GENOMIC DNA]</scope>
    <source>
        <strain evidence="4">DSM 44728 / CIP 108903 / NRRL B-16338 / NBRC 102104 / LLR-40K-21</strain>
    </source>
</reference>
<dbReference type="STRING" id="446470.Snas_1406"/>
<dbReference type="GO" id="GO:0004534">
    <property type="term" value="F:5'-3' RNA exonuclease activity"/>
    <property type="evidence" value="ECO:0007669"/>
    <property type="project" value="TreeGrafter"/>
</dbReference>
<evidence type="ECO:0000259" key="2">
    <source>
        <dbReference type="SMART" id="SM00481"/>
    </source>
</evidence>